<dbReference type="AlphaFoldDB" id="A0A0M1LEA8"/>
<proteinExistence type="predicted"/>
<accession>A0A0M1LEA8</accession>
<evidence type="ECO:0000313" key="2">
    <source>
        <dbReference type="EMBL" id="NFF87423.1"/>
    </source>
</evidence>
<feature type="transmembrane region" description="Helical" evidence="1">
    <location>
        <begin position="56"/>
        <end position="75"/>
    </location>
</feature>
<evidence type="ECO:0000256" key="1">
    <source>
        <dbReference type="SAM" id="Phobius"/>
    </source>
</evidence>
<sequence length="83" mass="9311">MLMQTLGAIIILMGAVNILLANIFPDKNNVYLYKLYYSILGIVTIILGVFLELSIISGEILIVLLVVLLIVSKIIKYKLFKLK</sequence>
<gene>
    <name evidence="2" type="ORF">FC774_05985</name>
    <name evidence="3" type="ORF">FDB51_05995</name>
</gene>
<keyword evidence="1" id="KW-0812">Transmembrane</keyword>
<evidence type="ECO:0000313" key="5">
    <source>
        <dbReference type="Proteomes" id="UP000476820"/>
    </source>
</evidence>
<dbReference type="Proteomes" id="UP000476820">
    <property type="component" value="Unassembled WGS sequence"/>
</dbReference>
<keyword evidence="1" id="KW-1133">Transmembrane helix</keyword>
<reference evidence="4 5" key="1">
    <citation type="submission" date="2019-04" db="EMBL/GenBank/DDBJ databases">
        <title>Genome sequencing of Clostridium botulinum Groups I-IV and Clostridium butyricum.</title>
        <authorList>
            <person name="Brunt J."/>
            <person name="Van Vliet A.H.M."/>
            <person name="Stringer S.C."/>
            <person name="Carter A.T."/>
            <person name="Peck M.W."/>
        </authorList>
    </citation>
    <scope>NUCLEOTIDE SEQUENCE [LARGE SCALE GENOMIC DNA]</scope>
    <source>
        <strain evidence="2 5">1605</strain>
        <strain evidence="3 4">CB-K-33E</strain>
    </source>
</reference>
<feature type="transmembrane region" description="Helical" evidence="1">
    <location>
        <begin position="6"/>
        <end position="24"/>
    </location>
</feature>
<evidence type="ECO:0000313" key="4">
    <source>
        <dbReference type="Proteomes" id="UP000473681"/>
    </source>
</evidence>
<dbReference type="Proteomes" id="UP000473681">
    <property type="component" value="Unassembled WGS sequence"/>
</dbReference>
<comment type="caution">
    <text evidence="2">The sequence shown here is derived from an EMBL/GenBank/DDBJ whole genome shotgun (WGS) entry which is preliminary data.</text>
</comment>
<evidence type="ECO:0000313" key="3">
    <source>
        <dbReference type="EMBL" id="NFN34694.1"/>
    </source>
</evidence>
<protein>
    <submittedName>
        <fullName evidence="2">Uncharacterized protein</fullName>
    </submittedName>
</protein>
<keyword evidence="1" id="KW-0472">Membrane</keyword>
<name>A0A0M1LEA8_CLOBO</name>
<dbReference type="EMBL" id="SWOV01000011">
    <property type="protein sequence ID" value="NFF87423.1"/>
    <property type="molecule type" value="Genomic_DNA"/>
</dbReference>
<organism evidence="2 5">
    <name type="scientific">Clostridium botulinum</name>
    <dbReference type="NCBI Taxonomy" id="1491"/>
    <lineage>
        <taxon>Bacteria</taxon>
        <taxon>Bacillati</taxon>
        <taxon>Bacillota</taxon>
        <taxon>Clostridia</taxon>
        <taxon>Eubacteriales</taxon>
        <taxon>Clostridiaceae</taxon>
        <taxon>Clostridium</taxon>
    </lineage>
</organism>
<feature type="transmembrane region" description="Helical" evidence="1">
    <location>
        <begin position="31"/>
        <end position="50"/>
    </location>
</feature>
<dbReference type="EMBL" id="SWVK01000006">
    <property type="protein sequence ID" value="NFN34694.1"/>
    <property type="molecule type" value="Genomic_DNA"/>
</dbReference>